<keyword evidence="6" id="KW-1185">Reference proteome</keyword>
<dbReference type="SUPFAM" id="SSF48371">
    <property type="entry name" value="ARM repeat"/>
    <property type="match status" value="1"/>
</dbReference>
<reference evidence="6" key="1">
    <citation type="journal article" date="2019" name="Nat. Commun.">
        <title>Expansion of phycobilisome linker gene families in mesophilic red algae.</title>
        <authorList>
            <person name="Lee J."/>
            <person name="Kim D."/>
            <person name="Bhattacharya D."/>
            <person name="Yoon H.S."/>
        </authorList>
    </citation>
    <scope>NUCLEOTIDE SEQUENCE [LARGE SCALE GENOMIC DNA]</scope>
    <source>
        <strain evidence="6">CCMP 1328</strain>
    </source>
</reference>
<feature type="compositionally biased region" description="Polar residues" evidence="3">
    <location>
        <begin position="616"/>
        <end position="629"/>
    </location>
</feature>
<dbReference type="InterPro" id="IPR032691">
    <property type="entry name" value="Mon2/Sec7/BIG1-like_HUS"/>
</dbReference>
<dbReference type="EMBL" id="VRMN01000003">
    <property type="protein sequence ID" value="KAA8495658.1"/>
    <property type="molecule type" value="Genomic_DNA"/>
</dbReference>
<dbReference type="InterPro" id="IPR016024">
    <property type="entry name" value="ARM-type_fold"/>
</dbReference>
<dbReference type="InterPro" id="IPR015403">
    <property type="entry name" value="Mon2/Sec7/BIG1-like_HDS"/>
</dbReference>
<feature type="region of interest" description="Disordered" evidence="3">
    <location>
        <begin position="1"/>
        <end position="47"/>
    </location>
</feature>
<dbReference type="PANTHER" id="PTHR10663">
    <property type="entry name" value="GUANYL-NUCLEOTIDE EXCHANGE FACTOR"/>
    <property type="match status" value="1"/>
</dbReference>
<dbReference type="Gene3D" id="1.10.1000.11">
    <property type="entry name" value="Arf Nucleotide-binding Site Opener,domain 2"/>
    <property type="match status" value="1"/>
</dbReference>
<feature type="region of interest" description="Disordered" evidence="3">
    <location>
        <begin position="600"/>
        <end position="649"/>
    </location>
</feature>
<dbReference type="GO" id="GO:0032012">
    <property type="term" value="P:regulation of ARF protein signal transduction"/>
    <property type="evidence" value="ECO:0007669"/>
    <property type="project" value="InterPro"/>
</dbReference>
<dbReference type="InterPro" id="IPR035999">
    <property type="entry name" value="Sec7_dom_sf"/>
</dbReference>
<dbReference type="OrthoDB" id="18431at2759"/>
<dbReference type="Pfam" id="PF20252">
    <property type="entry name" value="BIG2_C"/>
    <property type="match status" value="1"/>
</dbReference>
<sequence length="1974" mass="219210">MERQEADAGAEEGAGLMTEHSAGSGLSSTLAPALGHEESRESLDFMDDEKSLRTKAFPEFKHSKSNVYSPLTKSALMSVEVEASESPSPVIVPLEHDRRTGQPPTSSETDLRNRGDEEVEGGLNDGSNELADFVYQIDEQSLAEFADITGFFMNRIVSLTSGRKYKDLRAACRQAACSAKDRSIEPHQVRSDCLNAIIVCLQSQKVVAVEACLDYVNTLMEKRFFGGMHQGADAPKGSVPFFLDKDASTYDEILRLVYSALEVGDDAVYLRLNQLILTATCATQRGLHDTGLLLAAKTLYNTFLNMQISENRDTARKSLLKFVESVFSSMERAAASQNEQRMQAQLGKSATSAAANASLHVRQQPGSETENEHLTLEHEQIINNVGDSACAVYEHDAYIIFRSFCKLASRDVPDGTPEESIAIRSKHMALELLNLIVSGSGHNFRVSKQFLYGLKCHLAPALITSCLGTVSSVVDLSLSIMETLILRDSSRAWLKFELETLCQAVIFRFIESSTAGFLRRRRALVFLARIYEQPQVMVDFFVNYDCDLASPHIFARSVMALCAALRFSSPDELHQNQVRRMALDGILQVLSSLKQWCGSDEKDSTDISPDAMGSAGSDTSDDQTVGHTHSSSLSPSPLPGAGNQNGPSMLSSAALARRDSGKYDETSVESNFLHKRQVESGVELFNRSPKKGVKFWVQTGLVSEESPAEVARFLGSTAGLDATTVGEYLGEVDAFNVAVMHAYTDAIDFQHLEFDEALRRYLMRFRLPGESQKIERIIEKFAHRYCECNPETFANADTALILGYSIIMLNTDQHNEQVKKKMSKDEFVRNNRGINDGRDLHPAFLGGIYDRILAQPLKLGSGTKDSKQMEAQSSLSRGLNLIGLDAGQKSQMFKAESEKLLDETRHRFSARKRKPGDAEKDYMYITASDVGHARLMFESIWHAVLASLSIQLEQCSGGSGASGSGGAGEKDDDLHLARSILDAFKLFIQLATDCVLLSERDVLVASLSRFAHPHDVLAPRKTAFTLRTLLLVASRDGVGLGDFWPQAIKYASWIAELRADVSGRLQTLSISQLEVPEIKAATATGTAGVSKEQEGELMGDHCETALDSSTRLVKDWVVEHAWKNKDPYEFRYGGVEVVPSEPGRNREAMIAFVGIFDDCSLTGLFSGSDRYSFAELLRLVDALLFQCASELRGSRTFCLVQFVRVLTANLRARSRIEWMQLWERITPFVTSCIVHPNLMISVYSIHMLTQLYLSFVQLKEELTNFSFQRRFLDPFVDAFGTPSCNAYTKEVILESAAAIVFSPQVTGKMHSGWKPIFAVFSAAAQSSNIFLRSEAFRLLENVLRGQNPNTDSRQTKSLAMSRELYLEVVTCLTAFSSCPTESISIAALEHLTARCPFMLTDGQVEGVVPVCLVEAVAAETKDVDRETFGFDDHVDEHVRVWLPTLLGLSNGVYDSRPAVRDTASDGIFQVLYEYGGLFSRGLWSLLFRGVLRPMFDEAQHLPGGQHHARDADNEKAASLWSATTGASLMNALIEIWVAHYARTRHLFKDILSLIRCLILQESELVAREGIRCLRRLLTEQAMCQVLEASEWDDIVNELQLLFERTQPAELIVDLRNAKDNVSVEEDEESDLPVGLVRQKGAVAIAASAAIDTVSTESKINFQVVRTKCVSQLLLIELLEDLVGANYLSLTTEQMTSLRVSLGECFAFAHAFNSNIDLRVFLWRAGYMSQVPNLLRQEMTSLRAMLRIMFWFHLDTKRDPTVHAHGGESNDKLLFQRCKDVLQSYVLSASNMNRSTLAARDAYAGEDSSNHAELQSMVPIVSFILESLEQVSSERLADLWDSMHELFLGLLEFGNYEVRAAAIRFMQRRIPRRIEATALLQPAEMILPRGIYDVAVVYRDEADARDVLRVCNETLSASASKLCSVENLPQHRRVEIYGALDLSRLEQALSRLPQSDSLTLKIRGSPGLEPSSSDE</sequence>
<organism evidence="5 6">
    <name type="scientific">Porphyridium purpureum</name>
    <name type="common">Red alga</name>
    <name type="synonym">Porphyridium cruentum</name>
    <dbReference type="NCBI Taxonomy" id="35688"/>
    <lineage>
        <taxon>Eukaryota</taxon>
        <taxon>Rhodophyta</taxon>
        <taxon>Bangiophyceae</taxon>
        <taxon>Porphyridiales</taxon>
        <taxon>Porphyridiaceae</taxon>
        <taxon>Porphyridium</taxon>
    </lineage>
</organism>
<dbReference type="InterPro" id="IPR000904">
    <property type="entry name" value="Sec7_dom"/>
</dbReference>
<dbReference type="PANTHER" id="PTHR10663:SF375">
    <property type="entry name" value="LD29171P"/>
    <property type="match status" value="1"/>
</dbReference>
<dbReference type="Pfam" id="PF09324">
    <property type="entry name" value="Sec7-like_HDS"/>
    <property type="match status" value="1"/>
</dbReference>
<feature type="domain" description="SEC7" evidence="4">
    <location>
        <begin position="667"/>
        <end position="855"/>
    </location>
</feature>
<dbReference type="SUPFAM" id="SSF48425">
    <property type="entry name" value="Sec7 domain"/>
    <property type="match status" value="1"/>
</dbReference>
<accession>A0A5J4YWY0</accession>
<dbReference type="Gene3D" id="1.10.220.20">
    <property type="match status" value="1"/>
</dbReference>
<evidence type="ECO:0000256" key="3">
    <source>
        <dbReference type="SAM" id="MobiDB-lite"/>
    </source>
</evidence>
<dbReference type="Proteomes" id="UP000324585">
    <property type="component" value="Unassembled WGS sequence"/>
</dbReference>
<protein>
    <submittedName>
        <fullName evidence="5">Brefeldin A-inhibited guanine nucleotide-exchange protein 3</fullName>
    </submittedName>
</protein>
<comment type="subcellular location">
    <subcellularLocation>
        <location evidence="1">Cytoplasm</location>
    </subcellularLocation>
</comment>
<comment type="caution">
    <text evidence="5">The sequence shown here is derived from an EMBL/GenBank/DDBJ whole genome shotgun (WGS) entry which is preliminary data.</text>
</comment>
<dbReference type="GO" id="GO:0005085">
    <property type="term" value="F:guanyl-nucleotide exchange factor activity"/>
    <property type="evidence" value="ECO:0007669"/>
    <property type="project" value="InterPro"/>
</dbReference>
<gene>
    <name evidence="5" type="ORF">FVE85_1813</name>
</gene>
<evidence type="ECO:0000259" key="4">
    <source>
        <dbReference type="PROSITE" id="PS50190"/>
    </source>
</evidence>
<dbReference type="InterPro" id="IPR046455">
    <property type="entry name" value="Sec7/BIG1-like_C"/>
</dbReference>
<dbReference type="CDD" id="cd00171">
    <property type="entry name" value="Sec7"/>
    <property type="match status" value="1"/>
</dbReference>
<dbReference type="FunFam" id="1.10.1000.11:FF:000003">
    <property type="entry name" value="Brefeldin A-inhibited guanine nucleotide-exchange protein 1"/>
    <property type="match status" value="1"/>
</dbReference>
<feature type="region of interest" description="Disordered" evidence="3">
    <location>
        <begin position="84"/>
        <end position="123"/>
    </location>
</feature>
<dbReference type="Pfam" id="PF01369">
    <property type="entry name" value="Sec7"/>
    <property type="match status" value="1"/>
</dbReference>
<evidence type="ECO:0000313" key="6">
    <source>
        <dbReference type="Proteomes" id="UP000324585"/>
    </source>
</evidence>
<evidence type="ECO:0000256" key="2">
    <source>
        <dbReference type="ARBA" id="ARBA00022490"/>
    </source>
</evidence>
<dbReference type="PROSITE" id="PS50190">
    <property type="entry name" value="SEC7"/>
    <property type="match status" value="1"/>
</dbReference>
<dbReference type="Pfam" id="PF12783">
    <property type="entry name" value="Sec7-like_HUS"/>
    <property type="match status" value="1"/>
</dbReference>
<dbReference type="OMA" id="MMDNLFL"/>
<dbReference type="InterPro" id="IPR023394">
    <property type="entry name" value="Sec7_C_sf"/>
</dbReference>
<evidence type="ECO:0000313" key="5">
    <source>
        <dbReference type="EMBL" id="KAA8495658.1"/>
    </source>
</evidence>
<feature type="compositionally biased region" description="Basic and acidic residues" evidence="3">
    <location>
        <begin position="35"/>
        <end position="47"/>
    </location>
</feature>
<feature type="compositionally biased region" description="Low complexity" evidence="3">
    <location>
        <begin position="84"/>
        <end position="93"/>
    </location>
</feature>
<keyword evidence="2" id="KW-0963">Cytoplasm</keyword>
<dbReference type="GO" id="GO:0005737">
    <property type="term" value="C:cytoplasm"/>
    <property type="evidence" value="ECO:0007669"/>
    <property type="project" value="UniProtKB-SubCell"/>
</dbReference>
<dbReference type="SMART" id="SM00222">
    <property type="entry name" value="Sec7"/>
    <property type="match status" value="1"/>
</dbReference>
<proteinExistence type="predicted"/>
<name>A0A5J4YWY0_PORPP</name>
<evidence type="ECO:0000256" key="1">
    <source>
        <dbReference type="ARBA" id="ARBA00004496"/>
    </source>
</evidence>